<dbReference type="Pfam" id="PF07883">
    <property type="entry name" value="Cupin_2"/>
    <property type="match status" value="1"/>
</dbReference>
<proteinExistence type="predicted"/>
<organism evidence="3 4">
    <name type="scientific">Xylanibacillus composti</name>
    <dbReference type="NCBI Taxonomy" id="1572762"/>
    <lineage>
        <taxon>Bacteria</taxon>
        <taxon>Bacillati</taxon>
        <taxon>Bacillota</taxon>
        <taxon>Bacilli</taxon>
        <taxon>Bacillales</taxon>
        <taxon>Paenibacillaceae</taxon>
        <taxon>Xylanibacillus</taxon>
    </lineage>
</organism>
<dbReference type="SUPFAM" id="SSF51182">
    <property type="entry name" value="RmlC-like cupins"/>
    <property type="match status" value="1"/>
</dbReference>
<dbReference type="InterPro" id="IPR013096">
    <property type="entry name" value="Cupin_2"/>
</dbReference>
<comment type="caution">
    <text evidence="3">The sequence shown here is derived from an EMBL/GenBank/DDBJ whole genome shotgun (WGS) entry which is preliminary data.</text>
</comment>
<dbReference type="Proteomes" id="UP000677918">
    <property type="component" value="Unassembled WGS sequence"/>
</dbReference>
<dbReference type="PANTHER" id="PTHR35848:SF6">
    <property type="entry name" value="CUPIN TYPE-2 DOMAIN-CONTAINING PROTEIN"/>
    <property type="match status" value="1"/>
</dbReference>
<sequence length="116" mass="13234">MYIQPITPEQITREYGIQMRRVYQVDSGPIHSPFGSAWGFIEAGGASTPHTHTEEETFYIVEGQGLMIIESEEREVQKGDVIYIPADHNHVLRNIGNDTLTFITVWWEASTVRKGR</sequence>
<name>A0A8J4M500_9BACL</name>
<protein>
    <recommendedName>
        <fullName evidence="2">Cupin type-2 domain-containing protein</fullName>
    </recommendedName>
</protein>
<gene>
    <name evidence="3" type="ORF">XYCOK13_43050</name>
</gene>
<evidence type="ECO:0000256" key="1">
    <source>
        <dbReference type="ARBA" id="ARBA00022723"/>
    </source>
</evidence>
<dbReference type="Gene3D" id="2.60.120.10">
    <property type="entry name" value="Jelly Rolls"/>
    <property type="match status" value="1"/>
</dbReference>
<reference evidence="3" key="1">
    <citation type="submission" date="2021-04" db="EMBL/GenBank/DDBJ databases">
        <title>Draft genome sequence of Xylanibacillus composti strain K13.</title>
        <authorList>
            <person name="Uke A."/>
            <person name="Chhe C."/>
            <person name="Baramee S."/>
            <person name="Kosugi A."/>
        </authorList>
    </citation>
    <scope>NUCLEOTIDE SEQUENCE</scope>
    <source>
        <strain evidence="3">K13</strain>
    </source>
</reference>
<dbReference type="GO" id="GO:0046872">
    <property type="term" value="F:metal ion binding"/>
    <property type="evidence" value="ECO:0007669"/>
    <property type="project" value="UniProtKB-KW"/>
</dbReference>
<feature type="domain" description="Cupin type-2" evidence="2">
    <location>
        <begin position="41"/>
        <end position="106"/>
    </location>
</feature>
<dbReference type="AlphaFoldDB" id="A0A8J4M500"/>
<evidence type="ECO:0000313" key="3">
    <source>
        <dbReference type="EMBL" id="GIQ71481.1"/>
    </source>
</evidence>
<accession>A0A8J4M500</accession>
<dbReference type="InterPro" id="IPR011051">
    <property type="entry name" value="RmlC_Cupin_sf"/>
</dbReference>
<dbReference type="EMBL" id="BOVK01000096">
    <property type="protein sequence ID" value="GIQ71481.1"/>
    <property type="molecule type" value="Genomic_DNA"/>
</dbReference>
<evidence type="ECO:0000313" key="4">
    <source>
        <dbReference type="Proteomes" id="UP000677918"/>
    </source>
</evidence>
<dbReference type="PANTHER" id="PTHR35848">
    <property type="entry name" value="OXALATE-BINDING PROTEIN"/>
    <property type="match status" value="1"/>
</dbReference>
<evidence type="ECO:0000259" key="2">
    <source>
        <dbReference type="Pfam" id="PF07883"/>
    </source>
</evidence>
<dbReference type="InterPro" id="IPR051610">
    <property type="entry name" value="GPI/OXD"/>
</dbReference>
<keyword evidence="1" id="KW-0479">Metal-binding</keyword>
<keyword evidence="4" id="KW-1185">Reference proteome</keyword>
<dbReference type="InterPro" id="IPR014710">
    <property type="entry name" value="RmlC-like_jellyroll"/>
</dbReference>